<comment type="caution">
    <text evidence="2">The sequence shown here is derived from an EMBL/GenBank/DDBJ whole genome shotgun (WGS) entry which is preliminary data.</text>
</comment>
<reference evidence="2" key="1">
    <citation type="submission" date="2020-06" db="EMBL/GenBank/DDBJ databases">
        <authorList>
            <consortium name="Plant Systems Biology data submission"/>
        </authorList>
    </citation>
    <scope>NUCLEOTIDE SEQUENCE</scope>
    <source>
        <strain evidence="2">D6</strain>
    </source>
</reference>
<gene>
    <name evidence="2" type="ORF">SEMRO_356_G125320.1</name>
</gene>
<dbReference type="InterPro" id="IPR036770">
    <property type="entry name" value="Ankyrin_rpt-contain_sf"/>
</dbReference>
<dbReference type="SMART" id="SM00248">
    <property type="entry name" value="ANK"/>
    <property type="match status" value="3"/>
</dbReference>
<accession>A0A9N8DUP7</accession>
<feature type="region of interest" description="Disordered" evidence="1">
    <location>
        <begin position="129"/>
        <end position="167"/>
    </location>
</feature>
<keyword evidence="3" id="KW-1185">Reference proteome</keyword>
<evidence type="ECO:0000313" key="2">
    <source>
        <dbReference type="EMBL" id="CAB9508680.1"/>
    </source>
</evidence>
<dbReference type="AlphaFoldDB" id="A0A9N8DUP7"/>
<evidence type="ECO:0000313" key="3">
    <source>
        <dbReference type="Proteomes" id="UP001153069"/>
    </source>
</evidence>
<proteinExistence type="predicted"/>
<dbReference type="EMBL" id="CAICTM010000355">
    <property type="protein sequence ID" value="CAB9508680.1"/>
    <property type="molecule type" value="Genomic_DNA"/>
</dbReference>
<dbReference type="InterPro" id="IPR002110">
    <property type="entry name" value="Ankyrin_rpt"/>
</dbReference>
<dbReference type="SUPFAM" id="SSF48403">
    <property type="entry name" value="Ankyrin repeat"/>
    <property type="match status" value="1"/>
</dbReference>
<protein>
    <submittedName>
        <fullName evidence="2">Uncharacterized protein</fullName>
    </submittedName>
</protein>
<sequence length="357" mass="38634">MLTKPRLPTWGNITVLPISKELADTSERSDLMSLDHINDGADAKNKYLEPMVSFPPVCDSSSILDTSEVQELQEETWDSSFDYGDDVTMKLGLAVEANVNKTSPCPVSAQQQPHLDIVDQPESVLVPHAVSPSPTSCHPIDSSMEHPNHVQRSTSAEPAPIPSNMQLGDAYSSPLHVALRHGTSLPVVKAIVHASTSLLTQKDGPEGLIPLTMSLKTRPRDSETHYFLLQALPRAAAIASDTRHDLPLHVACCGPVDIGVISALIQANPMAVCHANAHGLTPLDIVAEQPDSLCNRELLKLLQQAAPANHDQVNESSGAFSAWSTQYESFQQWSARSLDPLSFWLSAQPSPPSFDSI</sequence>
<evidence type="ECO:0000256" key="1">
    <source>
        <dbReference type="SAM" id="MobiDB-lite"/>
    </source>
</evidence>
<dbReference type="Proteomes" id="UP001153069">
    <property type="component" value="Unassembled WGS sequence"/>
</dbReference>
<dbReference type="Gene3D" id="1.25.40.20">
    <property type="entry name" value="Ankyrin repeat-containing domain"/>
    <property type="match status" value="1"/>
</dbReference>
<name>A0A9N8DUP7_9STRA</name>
<organism evidence="2 3">
    <name type="scientific">Seminavis robusta</name>
    <dbReference type="NCBI Taxonomy" id="568900"/>
    <lineage>
        <taxon>Eukaryota</taxon>
        <taxon>Sar</taxon>
        <taxon>Stramenopiles</taxon>
        <taxon>Ochrophyta</taxon>
        <taxon>Bacillariophyta</taxon>
        <taxon>Bacillariophyceae</taxon>
        <taxon>Bacillariophycidae</taxon>
        <taxon>Naviculales</taxon>
        <taxon>Naviculaceae</taxon>
        <taxon>Seminavis</taxon>
    </lineage>
</organism>